<dbReference type="GO" id="GO:0005764">
    <property type="term" value="C:lysosome"/>
    <property type="evidence" value="ECO:0007669"/>
    <property type="project" value="TreeGrafter"/>
</dbReference>
<feature type="signal peptide" evidence="7">
    <location>
        <begin position="1"/>
        <end position="25"/>
    </location>
</feature>
<dbReference type="InterPro" id="IPR017853">
    <property type="entry name" value="GH"/>
</dbReference>
<comment type="function">
    <text evidence="1">Alpha-L-fucosidase is responsible for hydrolyzing the alpha-1,6-linked fucose joined to the reducing-end N-acetylglucosamine of the carbohydrate moieties of glycoproteins.</text>
</comment>
<dbReference type="InterPro" id="IPR000933">
    <property type="entry name" value="Glyco_hydro_29"/>
</dbReference>
<dbReference type="OrthoDB" id="1389336at2"/>
<dbReference type="EC" id="3.2.1.51" evidence="3"/>
<dbReference type="PRINTS" id="PR00741">
    <property type="entry name" value="GLHYDRLASE29"/>
</dbReference>
<proteinExistence type="inferred from homology"/>
<dbReference type="SMART" id="SM00812">
    <property type="entry name" value="Alpha_L_fucos"/>
    <property type="match status" value="1"/>
</dbReference>
<evidence type="ECO:0000313" key="9">
    <source>
        <dbReference type="EMBL" id="SUB89681.1"/>
    </source>
</evidence>
<organism evidence="9 10">
    <name type="scientific">Porphyromonas macacae</name>
    <dbReference type="NCBI Taxonomy" id="28115"/>
    <lineage>
        <taxon>Bacteria</taxon>
        <taxon>Pseudomonadati</taxon>
        <taxon>Bacteroidota</taxon>
        <taxon>Bacteroidia</taxon>
        <taxon>Bacteroidales</taxon>
        <taxon>Porphyromonadaceae</taxon>
        <taxon>Porphyromonas</taxon>
    </lineage>
</organism>
<accession>A0A379EBD2</accession>
<dbReference type="PANTHER" id="PTHR10030">
    <property type="entry name" value="ALPHA-L-FUCOSIDASE"/>
    <property type="match status" value="1"/>
</dbReference>
<dbReference type="Gene3D" id="3.20.20.80">
    <property type="entry name" value="Glycosidases"/>
    <property type="match status" value="1"/>
</dbReference>
<dbReference type="GO" id="GO:0016139">
    <property type="term" value="P:glycoside catabolic process"/>
    <property type="evidence" value="ECO:0007669"/>
    <property type="project" value="TreeGrafter"/>
</dbReference>
<dbReference type="GO" id="GO:0004560">
    <property type="term" value="F:alpha-L-fucosidase activity"/>
    <property type="evidence" value="ECO:0007669"/>
    <property type="project" value="InterPro"/>
</dbReference>
<dbReference type="SUPFAM" id="SSF51445">
    <property type="entry name" value="(Trans)glycosidases"/>
    <property type="match status" value="1"/>
</dbReference>
<evidence type="ECO:0000256" key="5">
    <source>
        <dbReference type="ARBA" id="ARBA00022801"/>
    </source>
</evidence>
<evidence type="ECO:0000256" key="4">
    <source>
        <dbReference type="ARBA" id="ARBA00022729"/>
    </source>
</evidence>
<dbReference type="PANTHER" id="PTHR10030:SF37">
    <property type="entry name" value="ALPHA-L-FUCOSIDASE-RELATED"/>
    <property type="match status" value="1"/>
</dbReference>
<evidence type="ECO:0000256" key="2">
    <source>
        <dbReference type="ARBA" id="ARBA00007951"/>
    </source>
</evidence>
<dbReference type="GO" id="GO:0006004">
    <property type="term" value="P:fucose metabolic process"/>
    <property type="evidence" value="ECO:0007669"/>
    <property type="project" value="InterPro"/>
</dbReference>
<dbReference type="InterPro" id="IPR057739">
    <property type="entry name" value="Glyco_hydro_29_N"/>
</dbReference>
<comment type="similarity">
    <text evidence="2">Belongs to the glycosyl hydrolase 29 family.</text>
</comment>
<sequence>MKNRFISQLVSIFLFFLSLQQLTNAQSWHQDKFSMFIHYGLYSHFGGVWMNEPVTRGYSEQILSFGIHFSDWYEDAARSFDLKNWDANKIASLAKEAGMRSIVFTSKHHDGFCMFKTATTPYNAVEATPSRRDPMKELSEACRKEGLNFGVYFSLIDWHFPPAMPISSHNADSITPEHHRYNMQQVKELMSNYGLISEIWFDMGSLTPAQSQELYGLVHDIQPDCKISGRLGNGYHDFSVMADNQLPEEPLVMPWQTAASIYPETWGYRSWQKQKTVQEKIDEKITDLVRVVARGGNYLLNIGPKGDGSVVKHEEDILKGIGQWLKIYGKAIYGSEHTPYNHIMPWGECTRQGKSMYLFVLPEHRNSIIRLLPLNCKPQRILAIGAGKEQPVQWHSNGERGIIDIEIPDIAEKPWIVLRADFAEENIRATSHDFVHKHTALSPSNAEIRFAHTCGDYYTGRNIAVSQTWYTENLPREIRYTEREKGKTIDIQVNSSVNKTITLNGAHEEIVRIKKNACVLAPAHIRATGGVLGSIPKTLNTKTEFEKEWLATMENNGKLPYGALSAIYYVRDIVCSSSLDLPVEVVYNNGIHVLLNGKQIHSQFIRDTADQKQMLLLPLNKGKNRIVIKYYNRFAPVLEWGFKPLDRYKRYSQPLNLPKEKKEKRNSITISGNKAIFPVEDIQATNIRIR</sequence>
<evidence type="ECO:0000256" key="3">
    <source>
        <dbReference type="ARBA" id="ARBA00012662"/>
    </source>
</evidence>
<evidence type="ECO:0000313" key="10">
    <source>
        <dbReference type="Proteomes" id="UP000254156"/>
    </source>
</evidence>
<keyword evidence="6" id="KW-0326">Glycosidase</keyword>
<evidence type="ECO:0000256" key="1">
    <source>
        <dbReference type="ARBA" id="ARBA00004071"/>
    </source>
</evidence>
<dbReference type="RefSeq" id="WP_052081860.1">
    <property type="nucleotide sequence ID" value="NZ_JRFA01000008.1"/>
</dbReference>
<reference evidence="9 10" key="1">
    <citation type="submission" date="2018-06" db="EMBL/GenBank/DDBJ databases">
        <authorList>
            <consortium name="Pathogen Informatics"/>
            <person name="Doyle S."/>
        </authorList>
    </citation>
    <scope>NUCLEOTIDE SEQUENCE [LARGE SCALE GENOMIC DNA]</scope>
    <source>
        <strain evidence="9 10">NCTC11632</strain>
    </source>
</reference>
<evidence type="ECO:0000256" key="7">
    <source>
        <dbReference type="SAM" id="SignalP"/>
    </source>
</evidence>
<keyword evidence="4 7" id="KW-0732">Signal</keyword>
<feature type="domain" description="Glycoside hydrolase family 29 N-terminal" evidence="8">
    <location>
        <begin position="19"/>
        <end position="330"/>
    </location>
</feature>
<dbReference type="AlphaFoldDB" id="A0A379EBD2"/>
<dbReference type="InterPro" id="IPR016286">
    <property type="entry name" value="FUC_metazoa-typ"/>
</dbReference>
<protein>
    <recommendedName>
        <fullName evidence="3">alpha-L-fucosidase</fullName>
        <ecNumber evidence="3">3.2.1.51</ecNumber>
    </recommendedName>
</protein>
<dbReference type="Proteomes" id="UP000254156">
    <property type="component" value="Unassembled WGS sequence"/>
</dbReference>
<dbReference type="EMBL" id="UGTF01000002">
    <property type="protein sequence ID" value="SUB89681.1"/>
    <property type="molecule type" value="Genomic_DNA"/>
</dbReference>
<evidence type="ECO:0000259" key="8">
    <source>
        <dbReference type="Pfam" id="PF01120"/>
    </source>
</evidence>
<name>A0A379EBD2_9PORP</name>
<evidence type="ECO:0000256" key="6">
    <source>
        <dbReference type="ARBA" id="ARBA00023295"/>
    </source>
</evidence>
<gene>
    <name evidence="9" type="ORF">NCTC11632_01804</name>
</gene>
<keyword evidence="5" id="KW-0378">Hydrolase</keyword>
<dbReference type="Pfam" id="PF01120">
    <property type="entry name" value="Alpha_L_fucos"/>
    <property type="match status" value="1"/>
</dbReference>
<feature type="chain" id="PRO_5016938315" description="alpha-L-fucosidase" evidence="7">
    <location>
        <begin position="26"/>
        <end position="690"/>
    </location>
</feature>